<dbReference type="GO" id="GO:1901170">
    <property type="term" value="P:naphthalene catabolic process"/>
    <property type="evidence" value="ECO:0007669"/>
    <property type="project" value="InterPro"/>
</dbReference>
<name>A0A2W7QNV4_9RHOB</name>
<dbReference type="RefSeq" id="WP_071469853.1">
    <property type="nucleotide sequence ID" value="NZ_MEHT01000018.1"/>
</dbReference>
<evidence type="ECO:0000313" key="5">
    <source>
        <dbReference type="Proteomes" id="UP000249364"/>
    </source>
</evidence>
<feature type="active site" description="Nucleophile" evidence="2">
    <location>
        <position position="12"/>
    </location>
</feature>
<evidence type="ECO:0000256" key="2">
    <source>
        <dbReference type="PIRSR" id="PIRSR006386-1"/>
    </source>
</evidence>
<dbReference type="Pfam" id="PF01323">
    <property type="entry name" value="DSBA"/>
    <property type="match status" value="1"/>
</dbReference>
<dbReference type="InterPro" id="IPR044087">
    <property type="entry name" value="NahD-like"/>
</dbReference>
<dbReference type="GO" id="GO:0006749">
    <property type="term" value="P:glutathione metabolic process"/>
    <property type="evidence" value="ECO:0007669"/>
    <property type="project" value="TreeGrafter"/>
</dbReference>
<dbReference type="InterPro" id="IPR036249">
    <property type="entry name" value="Thioredoxin-like_sf"/>
</dbReference>
<dbReference type="PIRSF" id="PIRSF006386">
    <property type="entry name" value="HCCAis_GSTk"/>
    <property type="match status" value="1"/>
</dbReference>
<dbReference type="EMBL" id="QKZQ01000006">
    <property type="protein sequence ID" value="PZX45627.1"/>
    <property type="molecule type" value="Genomic_DNA"/>
</dbReference>
<dbReference type="OrthoDB" id="5244108at2"/>
<reference evidence="4 5" key="1">
    <citation type="submission" date="2018-06" db="EMBL/GenBank/DDBJ databases">
        <title>Genomic Encyclopedia of Archaeal and Bacterial Type Strains, Phase II (KMG-II): from individual species to whole genera.</title>
        <authorList>
            <person name="Goeker M."/>
        </authorList>
    </citation>
    <scope>NUCLEOTIDE SEQUENCE [LARGE SCALE GENOMIC DNA]</scope>
    <source>
        <strain evidence="4 5">DSM 13087</strain>
    </source>
</reference>
<gene>
    <name evidence="4" type="ORF">LY56_01651</name>
</gene>
<feature type="domain" description="DSBA-like thioredoxin" evidence="3">
    <location>
        <begin position="4"/>
        <end position="194"/>
    </location>
</feature>
<dbReference type="GO" id="GO:0004364">
    <property type="term" value="F:glutathione transferase activity"/>
    <property type="evidence" value="ECO:0007669"/>
    <property type="project" value="TreeGrafter"/>
</dbReference>
<organism evidence="4 5">
    <name type="scientific">Roseinatronobacter thiooxidans</name>
    <dbReference type="NCBI Taxonomy" id="121821"/>
    <lineage>
        <taxon>Bacteria</taxon>
        <taxon>Pseudomonadati</taxon>
        <taxon>Pseudomonadota</taxon>
        <taxon>Alphaproteobacteria</taxon>
        <taxon>Rhodobacterales</taxon>
        <taxon>Paracoccaceae</taxon>
        <taxon>Roseinatronobacter</taxon>
    </lineage>
</organism>
<dbReference type="Proteomes" id="UP000249364">
    <property type="component" value="Unassembled WGS sequence"/>
</dbReference>
<sequence>MTHIDYYLSPISPWTHMAGKRPAQIAQAAGATLRYKPLDPTALFTRTGGQVLADRHDSRKAYRLQELQRWADRLDLPIKLRPAFFPTNPAPASYAIIAAQEAGGGDMAELVTGLTRACWEEDRNIAEDDVIRACLSAAGFDPGLAFSGMLQGAEIYPRNLEDAVAEGVFGVPFFVSGEARFWGQDRLDFLAEALGVSA</sequence>
<evidence type="ECO:0000256" key="1">
    <source>
        <dbReference type="PIRNR" id="PIRNR006386"/>
    </source>
</evidence>
<dbReference type="PANTHER" id="PTHR42943">
    <property type="entry name" value="GLUTATHIONE S-TRANSFERASE KAPPA"/>
    <property type="match status" value="1"/>
</dbReference>
<keyword evidence="1 4" id="KW-0413">Isomerase</keyword>
<dbReference type="SUPFAM" id="SSF52833">
    <property type="entry name" value="Thioredoxin-like"/>
    <property type="match status" value="1"/>
</dbReference>
<comment type="caution">
    <text evidence="4">The sequence shown here is derived from an EMBL/GenBank/DDBJ whole genome shotgun (WGS) entry which is preliminary data.</text>
</comment>
<dbReference type="InterPro" id="IPR014440">
    <property type="entry name" value="HCCAis_GSTk"/>
</dbReference>
<dbReference type="EC" id="5.99.1.4" evidence="1"/>
<dbReference type="InterPro" id="IPR051924">
    <property type="entry name" value="GST_Kappa/NadH"/>
</dbReference>
<evidence type="ECO:0000313" key="4">
    <source>
        <dbReference type="EMBL" id="PZX45627.1"/>
    </source>
</evidence>
<proteinExistence type="inferred from homology"/>
<dbReference type="InterPro" id="IPR001853">
    <property type="entry name" value="DSBA-like_thioredoxin_dom"/>
</dbReference>
<dbReference type="PANTHER" id="PTHR42943:SF2">
    <property type="entry name" value="GLUTATHIONE S-TRANSFERASE KAPPA 1"/>
    <property type="match status" value="1"/>
</dbReference>
<evidence type="ECO:0000259" key="3">
    <source>
        <dbReference type="Pfam" id="PF01323"/>
    </source>
</evidence>
<keyword evidence="5" id="KW-1185">Reference proteome</keyword>
<dbReference type="Gene3D" id="3.40.30.10">
    <property type="entry name" value="Glutaredoxin"/>
    <property type="match status" value="1"/>
</dbReference>
<dbReference type="CDD" id="cd03022">
    <property type="entry name" value="DsbA_HCCA_Iso"/>
    <property type="match status" value="1"/>
</dbReference>
<accession>A0A2W7QNV4</accession>
<dbReference type="GO" id="GO:0004602">
    <property type="term" value="F:glutathione peroxidase activity"/>
    <property type="evidence" value="ECO:0007669"/>
    <property type="project" value="TreeGrafter"/>
</dbReference>
<protein>
    <recommendedName>
        <fullName evidence="1">2-hydroxychromene-2-carboxylate isomerase</fullName>
        <ecNumber evidence="1">5.99.1.4</ecNumber>
    </recommendedName>
</protein>
<comment type="catalytic activity">
    <reaction evidence="1">
        <text>2-hydroxychromene-2-carboxylate = (3E)-4-(2-hydroxyphenyl)-2-oxobut-3-enoate</text>
        <dbReference type="Rhea" id="RHEA:27401"/>
        <dbReference type="ChEBI" id="CHEBI:59350"/>
        <dbReference type="ChEBI" id="CHEBI:59353"/>
        <dbReference type="EC" id="5.99.1.4"/>
    </reaction>
</comment>
<dbReference type="GO" id="GO:0018845">
    <property type="term" value="F:2-hydroxychromene-2-carboxylate isomerase activity"/>
    <property type="evidence" value="ECO:0007669"/>
    <property type="project" value="UniProtKB-UniRule"/>
</dbReference>
<dbReference type="AlphaFoldDB" id="A0A2W7QNV4"/>
<dbReference type="STRING" id="121821.GCA_001870675_01062"/>
<comment type="similarity">
    <text evidence="1">Belongs to the GST superfamily. NadH family.</text>
</comment>